<dbReference type="PROSITE" id="PS51257">
    <property type="entry name" value="PROKAR_LIPOPROTEIN"/>
    <property type="match status" value="1"/>
</dbReference>
<gene>
    <name evidence="3" type="ordered locus">Turpa_0995</name>
</gene>
<dbReference type="RefSeq" id="WP_014802162.1">
    <property type="nucleotide sequence ID" value="NC_018020.1"/>
</dbReference>
<feature type="signal peptide" evidence="2">
    <location>
        <begin position="1"/>
        <end position="28"/>
    </location>
</feature>
<accession>I4B2Y7</accession>
<dbReference type="STRING" id="869212.Turpa_0995"/>
<dbReference type="KEGG" id="tpx:Turpa_0995"/>
<organism evidence="3 4">
    <name type="scientific">Turneriella parva (strain ATCC BAA-1111 / DSM 21527 / NCTC 11395 / H)</name>
    <name type="common">Leptospira parva</name>
    <dbReference type="NCBI Taxonomy" id="869212"/>
    <lineage>
        <taxon>Bacteria</taxon>
        <taxon>Pseudomonadati</taxon>
        <taxon>Spirochaetota</taxon>
        <taxon>Spirochaetia</taxon>
        <taxon>Leptospirales</taxon>
        <taxon>Leptospiraceae</taxon>
        <taxon>Turneriella</taxon>
    </lineage>
</organism>
<dbReference type="Proteomes" id="UP000006048">
    <property type="component" value="Chromosome"/>
</dbReference>
<dbReference type="EMBL" id="CP002959">
    <property type="protein sequence ID" value="AFM11644.1"/>
    <property type="molecule type" value="Genomic_DNA"/>
</dbReference>
<keyword evidence="2" id="KW-0732">Signal</keyword>
<reference evidence="3 4" key="1">
    <citation type="submission" date="2012-06" db="EMBL/GenBank/DDBJ databases">
        <title>The complete chromosome of genome of Turneriella parva DSM 21527.</title>
        <authorList>
            <consortium name="US DOE Joint Genome Institute (JGI-PGF)"/>
            <person name="Lucas S."/>
            <person name="Han J."/>
            <person name="Lapidus A."/>
            <person name="Bruce D."/>
            <person name="Goodwin L."/>
            <person name="Pitluck S."/>
            <person name="Peters L."/>
            <person name="Kyrpides N."/>
            <person name="Mavromatis K."/>
            <person name="Ivanova N."/>
            <person name="Mikhailova N."/>
            <person name="Chertkov O."/>
            <person name="Detter J.C."/>
            <person name="Tapia R."/>
            <person name="Han C."/>
            <person name="Land M."/>
            <person name="Hauser L."/>
            <person name="Markowitz V."/>
            <person name="Cheng J.-F."/>
            <person name="Hugenholtz P."/>
            <person name="Woyke T."/>
            <person name="Wu D."/>
            <person name="Gronow S."/>
            <person name="Wellnitz S."/>
            <person name="Brambilla E."/>
            <person name="Klenk H.-P."/>
            <person name="Eisen J.A."/>
        </authorList>
    </citation>
    <scope>NUCLEOTIDE SEQUENCE [LARGE SCALE GENOMIC DNA]</scope>
    <source>
        <strain evidence="4">ATCC BAA-1111 / DSM 21527 / NCTC 11395 / H</strain>
    </source>
</reference>
<evidence type="ECO:0000256" key="2">
    <source>
        <dbReference type="SAM" id="SignalP"/>
    </source>
</evidence>
<name>I4B2Y7_TURPD</name>
<keyword evidence="4" id="KW-1185">Reference proteome</keyword>
<evidence type="ECO:0000256" key="1">
    <source>
        <dbReference type="SAM" id="MobiDB-lite"/>
    </source>
</evidence>
<sequence>MKKILLYAVLTAIGCAALGAQTPAPAPAGPKGPQRPTKTATPENKSAKPNQPAPNDGSQKGITRPKGTGG</sequence>
<feature type="chain" id="PRO_5003686662" description="Lipoprotein" evidence="2">
    <location>
        <begin position="29"/>
        <end position="70"/>
    </location>
</feature>
<feature type="compositionally biased region" description="Polar residues" evidence="1">
    <location>
        <begin position="37"/>
        <end position="49"/>
    </location>
</feature>
<evidence type="ECO:0000313" key="3">
    <source>
        <dbReference type="EMBL" id="AFM11644.1"/>
    </source>
</evidence>
<protein>
    <recommendedName>
        <fullName evidence="5">Lipoprotein</fullName>
    </recommendedName>
</protein>
<dbReference type="AlphaFoldDB" id="I4B2Y7"/>
<feature type="region of interest" description="Disordered" evidence="1">
    <location>
        <begin position="20"/>
        <end position="70"/>
    </location>
</feature>
<proteinExistence type="predicted"/>
<evidence type="ECO:0000313" key="4">
    <source>
        <dbReference type="Proteomes" id="UP000006048"/>
    </source>
</evidence>
<dbReference type="HOGENOM" id="CLU_2756663_0_0_12"/>
<evidence type="ECO:0008006" key="5">
    <source>
        <dbReference type="Google" id="ProtNLM"/>
    </source>
</evidence>